<proteinExistence type="predicted"/>
<reference evidence="4" key="1">
    <citation type="journal article" date="2023" name="Insect Mol. Biol.">
        <title>Genome sequencing provides insights into the evolution of gene families encoding plant cell wall-degrading enzymes in longhorned beetles.</title>
        <authorList>
            <person name="Shin N.R."/>
            <person name="Okamura Y."/>
            <person name="Kirsch R."/>
            <person name="Pauchet Y."/>
        </authorList>
    </citation>
    <scope>NUCLEOTIDE SEQUENCE</scope>
    <source>
        <strain evidence="4">AMC_N1</strain>
    </source>
</reference>
<feature type="compositionally biased region" description="Acidic residues" evidence="3">
    <location>
        <begin position="344"/>
        <end position="356"/>
    </location>
</feature>
<keyword evidence="1" id="KW-0433">Leucine-rich repeat</keyword>
<dbReference type="SUPFAM" id="SSF52058">
    <property type="entry name" value="L domain-like"/>
    <property type="match status" value="1"/>
</dbReference>
<feature type="compositionally biased region" description="Acidic residues" evidence="3">
    <location>
        <begin position="283"/>
        <end position="302"/>
    </location>
</feature>
<gene>
    <name evidence="4" type="ORF">NQ318_017857</name>
</gene>
<dbReference type="PROSITE" id="PS51450">
    <property type="entry name" value="LRR"/>
    <property type="match status" value="1"/>
</dbReference>
<evidence type="ECO:0000313" key="4">
    <source>
        <dbReference type="EMBL" id="KAJ8941317.1"/>
    </source>
</evidence>
<accession>A0AAV8XQN8</accession>
<feature type="compositionally biased region" description="Low complexity" evidence="3">
    <location>
        <begin position="357"/>
        <end position="368"/>
    </location>
</feature>
<protein>
    <recommendedName>
        <fullName evidence="6">Leucine-rich repeat-containing protein 23</fullName>
    </recommendedName>
</protein>
<evidence type="ECO:0000256" key="3">
    <source>
        <dbReference type="SAM" id="MobiDB-lite"/>
    </source>
</evidence>
<feature type="compositionally biased region" description="Basic and acidic residues" evidence="3">
    <location>
        <begin position="330"/>
        <end position="343"/>
    </location>
</feature>
<comment type="caution">
    <text evidence="4">The sequence shown here is derived from an EMBL/GenBank/DDBJ whole genome shotgun (WGS) entry which is preliminary data.</text>
</comment>
<evidence type="ECO:0008006" key="6">
    <source>
        <dbReference type="Google" id="ProtNLM"/>
    </source>
</evidence>
<keyword evidence="2" id="KW-0677">Repeat</keyword>
<dbReference type="InterPro" id="IPR032675">
    <property type="entry name" value="LRR_dom_sf"/>
</dbReference>
<sequence>MEEEKPLAGEGVTVPPTPHFVIDVVIKERKLTFEEASQCLNTLGKDESGVRYAYLMITAREKKLTDVSTILNFKHVLFLDLGGNHLDLNALQVLSGMAFLIYLKAERNRVESAALDPMHYLQVLILSMNQITETCDINQPLLENLELAENLIYTVQFDAERLANLKFLNLKANHLIDLSGTFPPCLERLYVAQNDIIKLNMDCYNLRNLRILHLRDNNIRKLNGFTEELEHLTYLNVRGNKIHKVRQFRKLACLPRLDTLILLENPLYGLPEAQQDEEAPKGEEDEEAAEDEEEAEGEEEPTPVDKMRLPLLVLLPRLKRINKEPVRFEEKEAAEAAKKKIEEDIYAEESSEEETEMPTTTDFTTDYTTETEMDKEEEEEEEDEERGENEDVTERTDSIVPT</sequence>
<feature type="region of interest" description="Disordered" evidence="3">
    <location>
        <begin position="330"/>
        <end position="402"/>
    </location>
</feature>
<feature type="compositionally biased region" description="Basic and acidic residues" evidence="3">
    <location>
        <begin position="392"/>
        <end position="402"/>
    </location>
</feature>
<evidence type="ECO:0000256" key="1">
    <source>
        <dbReference type="ARBA" id="ARBA00022614"/>
    </source>
</evidence>
<dbReference type="Pfam" id="PF13855">
    <property type="entry name" value="LRR_8"/>
    <property type="match status" value="1"/>
</dbReference>
<dbReference type="AlphaFoldDB" id="A0AAV8XQN8"/>
<dbReference type="GO" id="GO:0005737">
    <property type="term" value="C:cytoplasm"/>
    <property type="evidence" value="ECO:0007669"/>
    <property type="project" value="TreeGrafter"/>
</dbReference>
<dbReference type="PANTHER" id="PTHR15454:SF47">
    <property type="entry name" value="LEUCINE-RICH REPEAT-CONTAINING PROTEIN 23"/>
    <property type="match status" value="1"/>
</dbReference>
<dbReference type="InterPro" id="IPR001611">
    <property type="entry name" value="Leu-rich_rpt"/>
</dbReference>
<feature type="region of interest" description="Disordered" evidence="3">
    <location>
        <begin position="273"/>
        <end position="307"/>
    </location>
</feature>
<keyword evidence="5" id="KW-1185">Reference proteome</keyword>
<dbReference type="EMBL" id="JAPWTK010000379">
    <property type="protein sequence ID" value="KAJ8941317.1"/>
    <property type="molecule type" value="Genomic_DNA"/>
</dbReference>
<evidence type="ECO:0000313" key="5">
    <source>
        <dbReference type="Proteomes" id="UP001162162"/>
    </source>
</evidence>
<name>A0AAV8XQN8_9CUCU</name>
<feature type="compositionally biased region" description="Acidic residues" evidence="3">
    <location>
        <begin position="369"/>
        <end position="391"/>
    </location>
</feature>
<evidence type="ECO:0000256" key="2">
    <source>
        <dbReference type="ARBA" id="ARBA00022737"/>
    </source>
</evidence>
<dbReference type="Proteomes" id="UP001162162">
    <property type="component" value="Unassembled WGS sequence"/>
</dbReference>
<dbReference type="Gene3D" id="3.80.10.10">
    <property type="entry name" value="Ribonuclease Inhibitor"/>
    <property type="match status" value="2"/>
</dbReference>
<organism evidence="4 5">
    <name type="scientific">Aromia moschata</name>
    <dbReference type="NCBI Taxonomy" id="1265417"/>
    <lineage>
        <taxon>Eukaryota</taxon>
        <taxon>Metazoa</taxon>
        <taxon>Ecdysozoa</taxon>
        <taxon>Arthropoda</taxon>
        <taxon>Hexapoda</taxon>
        <taxon>Insecta</taxon>
        <taxon>Pterygota</taxon>
        <taxon>Neoptera</taxon>
        <taxon>Endopterygota</taxon>
        <taxon>Coleoptera</taxon>
        <taxon>Polyphaga</taxon>
        <taxon>Cucujiformia</taxon>
        <taxon>Chrysomeloidea</taxon>
        <taxon>Cerambycidae</taxon>
        <taxon>Cerambycinae</taxon>
        <taxon>Callichromatini</taxon>
        <taxon>Aromia</taxon>
    </lineage>
</organism>
<dbReference type="PANTHER" id="PTHR15454">
    <property type="entry name" value="NISCHARIN RELATED"/>
    <property type="match status" value="1"/>
</dbReference>